<dbReference type="SUPFAM" id="SSF53335">
    <property type="entry name" value="S-adenosyl-L-methionine-dependent methyltransferases"/>
    <property type="match status" value="1"/>
</dbReference>
<proteinExistence type="inferred from homology"/>
<dbReference type="EMBL" id="MFIX01000016">
    <property type="protein sequence ID" value="OGG06615.1"/>
    <property type="molecule type" value="Genomic_DNA"/>
</dbReference>
<keyword evidence="5 6" id="KW-0949">S-adenosyl-L-methionine</keyword>
<dbReference type="GO" id="GO:0005737">
    <property type="term" value="C:cytoplasm"/>
    <property type="evidence" value="ECO:0007669"/>
    <property type="project" value="UniProtKB-SubCell"/>
</dbReference>
<gene>
    <name evidence="6" type="primary">rsmH</name>
    <name evidence="8" type="ORF">A3F83_09230</name>
</gene>
<dbReference type="Gene3D" id="3.40.50.150">
    <property type="entry name" value="Vaccinia Virus protein VP39"/>
    <property type="match status" value="1"/>
</dbReference>
<dbReference type="HAMAP" id="MF_01007">
    <property type="entry name" value="16SrRNA_methyltr_H"/>
    <property type="match status" value="1"/>
</dbReference>
<dbReference type="AlphaFoldDB" id="A0A1F5Z2K9"/>
<dbReference type="STRING" id="1817867.A3F83_09230"/>
<evidence type="ECO:0000256" key="4">
    <source>
        <dbReference type="ARBA" id="ARBA00022679"/>
    </source>
</evidence>
<dbReference type="NCBIfam" id="TIGR00006">
    <property type="entry name" value="16S rRNA (cytosine(1402)-N(4))-methyltransferase RsmH"/>
    <property type="match status" value="1"/>
</dbReference>
<evidence type="ECO:0000313" key="8">
    <source>
        <dbReference type="EMBL" id="OGG06615.1"/>
    </source>
</evidence>
<feature type="binding site" evidence="6">
    <location>
        <position position="85"/>
    </location>
    <ligand>
        <name>S-adenosyl-L-methionine</name>
        <dbReference type="ChEBI" id="CHEBI:59789"/>
    </ligand>
</feature>
<name>A0A1F5Z2K9_9BACT</name>
<dbReference type="PANTHER" id="PTHR11265">
    <property type="entry name" value="S-ADENOSYL-METHYLTRANSFERASE MRAW"/>
    <property type="match status" value="1"/>
</dbReference>
<dbReference type="PANTHER" id="PTHR11265:SF0">
    <property type="entry name" value="12S RRNA N4-METHYLCYTIDINE METHYLTRANSFERASE"/>
    <property type="match status" value="1"/>
</dbReference>
<dbReference type="InterPro" id="IPR029063">
    <property type="entry name" value="SAM-dependent_MTases_sf"/>
</dbReference>
<feature type="binding site" evidence="6">
    <location>
        <position position="58"/>
    </location>
    <ligand>
        <name>S-adenosyl-L-methionine</name>
        <dbReference type="ChEBI" id="CHEBI:59789"/>
    </ligand>
</feature>
<dbReference type="GO" id="GO:0071424">
    <property type="term" value="F:rRNA (cytosine-N4-)-methyltransferase activity"/>
    <property type="evidence" value="ECO:0007669"/>
    <property type="project" value="UniProtKB-UniRule"/>
</dbReference>
<evidence type="ECO:0000313" key="9">
    <source>
        <dbReference type="Proteomes" id="UP000179129"/>
    </source>
</evidence>
<keyword evidence="4 6" id="KW-0808">Transferase</keyword>
<dbReference type="InterPro" id="IPR002903">
    <property type="entry name" value="RsmH"/>
</dbReference>
<comment type="similarity">
    <text evidence="1 6">Belongs to the methyltransferase superfamily. RsmH family.</text>
</comment>
<keyword evidence="6" id="KW-0963">Cytoplasm</keyword>
<evidence type="ECO:0000256" key="7">
    <source>
        <dbReference type="SAM" id="MobiDB-lite"/>
    </source>
</evidence>
<comment type="catalytic activity">
    <reaction evidence="6">
        <text>cytidine(1402) in 16S rRNA + S-adenosyl-L-methionine = N(4)-methylcytidine(1402) in 16S rRNA + S-adenosyl-L-homocysteine + H(+)</text>
        <dbReference type="Rhea" id="RHEA:42928"/>
        <dbReference type="Rhea" id="RHEA-COMP:10286"/>
        <dbReference type="Rhea" id="RHEA-COMP:10287"/>
        <dbReference type="ChEBI" id="CHEBI:15378"/>
        <dbReference type="ChEBI" id="CHEBI:57856"/>
        <dbReference type="ChEBI" id="CHEBI:59789"/>
        <dbReference type="ChEBI" id="CHEBI:74506"/>
        <dbReference type="ChEBI" id="CHEBI:82748"/>
        <dbReference type="EC" id="2.1.1.199"/>
    </reaction>
</comment>
<reference evidence="8 9" key="1">
    <citation type="journal article" date="2016" name="Nat. Commun.">
        <title>Thousands of microbial genomes shed light on interconnected biogeochemical processes in an aquifer system.</title>
        <authorList>
            <person name="Anantharaman K."/>
            <person name="Brown C.T."/>
            <person name="Hug L.A."/>
            <person name="Sharon I."/>
            <person name="Castelle C.J."/>
            <person name="Probst A.J."/>
            <person name="Thomas B.C."/>
            <person name="Singh A."/>
            <person name="Wilkins M.J."/>
            <person name="Karaoz U."/>
            <person name="Brodie E.L."/>
            <person name="Williams K.H."/>
            <person name="Hubbard S.S."/>
            <person name="Banfield J.F."/>
        </authorList>
    </citation>
    <scope>NUCLEOTIDE SEQUENCE [LARGE SCALE GENOMIC DNA]</scope>
</reference>
<feature type="binding site" evidence="6">
    <location>
        <position position="110"/>
    </location>
    <ligand>
        <name>S-adenosyl-L-methionine</name>
        <dbReference type="ChEBI" id="CHEBI:59789"/>
    </ligand>
</feature>
<evidence type="ECO:0000256" key="2">
    <source>
        <dbReference type="ARBA" id="ARBA00022552"/>
    </source>
</evidence>
<accession>A0A1F5Z2K9</accession>
<evidence type="ECO:0000256" key="3">
    <source>
        <dbReference type="ARBA" id="ARBA00022603"/>
    </source>
</evidence>
<dbReference type="Proteomes" id="UP000179129">
    <property type="component" value="Unassembled WGS sequence"/>
</dbReference>
<dbReference type="EC" id="2.1.1.199" evidence="6"/>
<organism evidence="8 9">
    <name type="scientific">Candidatus Glassbacteria bacterium RIFCSPLOWO2_12_FULL_58_11</name>
    <dbReference type="NCBI Taxonomy" id="1817867"/>
    <lineage>
        <taxon>Bacteria</taxon>
        <taxon>Candidatus Glassiibacteriota</taxon>
    </lineage>
</organism>
<feature type="region of interest" description="Disordered" evidence="7">
    <location>
        <begin position="287"/>
        <end position="326"/>
    </location>
</feature>
<dbReference type="Gene3D" id="1.10.150.170">
    <property type="entry name" value="Putative methyltransferase TM0872, insert domain"/>
    <property type="match status" value="1"/>
</dbReference>
<evidence type="ECO:0000256" key="5">
    <source>
        <dbReference type="ARBA" id="ARBA00022691"/>
    </source>
</evidence>
<dbReference type="GO" id="GO:0070475">
    <property type="term" value="P:rRNA base methylation"/>
    <property type="evidence" value="ECO:0007669"/>
    <property type="project" value="UniProtKB-UniRule"/>
</dbReference>
<comment type="function">
    <text evidence="6">Specifically methylates the N4 position of cytidine in position 1402 (C1402) of 16S rRNA.</text>
</comment>
<keyword evidence="3 6" id="KW-0489">Methyltransferase</keyword>
<sequence>MPNTISPAFHEPALAKEVISLLAPFSPGRYLDGTVGGGGHARRILEASAPGGTVYGLDRDAEALAAASQALKSFGDRVMLRQGNFRAAGEIYRGVGFDGILLDLGISSHQIDTASRGFSFDREGPVDMRMDRGEGRSATELLAGIEESELVRVLSTYGESVFSRRIAREIIRERATRPLYSTSRLAEVVRRAVPQHSERKSVAQVFQALRIMVNDEIGALEEGLEELFSVLLPHGRLAVISYHSLEDRAVKTFFSGLADPCICPPDFPVCACGKVPAVRLLTRKPIRPSEAEVESNPRSRSARLRAAEKLEVPATGGTGQRQATKR</sequence>
<comment type="subcellular location">
    <subcellularLocation>
        <location evidence="6">Cytoplasm</location>
    </subcellularLocation>
</comment>
<evidence type="ECO:0000256" key="6">
    <source>
        <dbReference type="HAMAP-Rule" id="MF_01007"/>
    </source>
</evidence>
<dbReference type="Pfam" id="PF01795">
    <property type="entry name" value="Methyltransf_5"/>
    <property type="match status" value="1"/>
</dbReference>
<keyword evidence="2 6" id="KW-0698">rRNA processing</keyword>
<feature type="binding site" evidence="6">
    <location>
        <position position="103"/>
    </location>
    <ligand>
        <name>S-adenosyl-L-methionine</name>
        <dbReference type="ChEBI" id="CHEBI:59789"/>
    </ligand>
</feature>
<evidence type="ECO:0000256" key="1">
    <source>
        <dbReference type="ARBA" id="ARBA00010396"/>
    </source>
</evidence>
<dbReference type="InterPro" id="IPR023397">
    <property type="entry name" value="SAM-dep_MeTrfase_MraW_recog"/>
</dbReference>
<comment type="caution">
    <text evidence="8">The sequence shown here is derived from an EMBL/GenBank/DDBJ whole genome shotgun (WGS) entry which is preliminary data.</text>
</comment>
<protein>
    <recommendedName>
        <fullName evidence="6">Ribosomal RNA small subunit methyltransferase H</fullName>
        <ecNumber evidence="6">2.1.1.199</ecNumber>
    </recommendedName>
    <alternativeName>
        <fullName evidence="6">16S rRNA m(4)C1402 methyltransferase</fullName>
    </alternativeName>
    <alternativeName>
        <fullName evidence="6">rRNA (cytosine-N(4)-)-methyltransferase RsmH</fullName>
    </alternativeName>
</protein>
<feature type="binding site" evidence="6">
    <location>
        <begin position="38"/>
        <end position="40"/>
    </location>
    <ligand>
        <name>S-adenosyl-L-methionine</name>
        <dbReference type="ChEBI" id="CHEBI:59789"/>
    </ligand>
</feature>
<dbReference type="SUPFAM" id="SSF81799">
    <property type="entry name" value="Putative methyltransferase TM0872, insert domain"/>
    <property type="match status" value="1"/>
</dbReference>
<dbReference type="PIRSF" id="PIRSF004486">
    <property type="entry name" value="MraW"/>
    <property type="match status" value="1"/>
</dbReference>